<dbReference type="RefSeq" id="WP_278468548.1">
    <property type="nucleotide sequence ID" value="NZ_JAGZMU010000008.1"/>
</dbReference>
<name>A0A942WW40_VEIPA</name>
<sequence>MIIGQSQIQIIDTTDPITLQSRLSSNLPKVQFLNDGGNYNPNYENSPVIIEPSLYIVQQNQDIDVATSDKVKAIRWYFKLGSENTWTEIESSNNNFEFEILNGKNIKLKIIKNLMTYNNPQVAIRCEIDYQERYMEQPFTQKVDVDFSLSVQGNDGKDSVVVIMSNENHTIMCDSNGTPKDGEIGDNSRAKTDFTVFMGTKELSPSGIESPSENMFFVREKNVPEGISVIKKSDNKTFYINGSSVPESGTIIFEITVNGLTSKIEKALSFNKTKDGQSGDSAYIAVLSNDFHSVPTDENGLNGNYTGCETEINLYEGKNKVTENISYSVENEVAVVGELVENRYIITDLTEDVGTVDLVATYNEVKYIKRFTASKLKKGHSGSEATSYWMITSTSALISPAKLVSEKPTEGMEFLKDSFIAEEGQTGFFIPEITDKDDLQIYINNLNLVENINYTRVGTTIKVPPLRQGDIVKWNVTKLYNVVSTYSKEVNSRTVIDFTPSQVNLEGKCQTGTGEPRNYAARFKIEETIDNVDWIVKYTSKSDEVKTTFVPSPNIKAIKCTMYKAGNLNDKLDEQVIPVLHDGADGENALAIDITGGQIFKYDDSNNVSPNSITLTATGKNFEASNENIQWQCFKNNIWVDLNKGLNTTITPNDNNWENEHLKIKAYFIDRPSIFDEFTLFKVKDGKNTMVSYIHAPNGTVIKNHNKKSLDLQGNIFWGGIDKSTLSTAEYKWEKQESNGNWTVLRDFTSGETGRNIIINEADIPNMLVVKCSFRYEGQVQMDTVVLIDQLDPHQVSISSTSGYSFKNGLIDTHLIANVHRNGVELDVVNLYNVLPPTDAFQNGDIIYITSDDKYRELVNGEWQITETPSVENGKSDYNYIWYKLGGMVQTRSGEIKEAQNYFGNGKIIRVGNNDVKNVATFRVEVKDKY</sequence>
<gene>
    <name evidence="1" type="ORF">KHZ90_09875</name>
</gene>
<dbReference type="AlphaFoldDB" id="A0A942WW40"/>
<reference evidence="1" key="1">
    <citation type="submission" date="2021-02" db="EMBL/GenBank/DDBJ databases">
        <title>Infant gut strain persistence is associated with maternal origin, phylogeny, and functional potential including surface adhesion and iron acquisition.</title>
        <authorList>
            <person name="Lou Y.C."/>
        </authorList>
    </citation>
    <scope>NUCLEOTIDE SEQUENCE</scope>
    <source>
        <strain evidence="1">L3_108_031G1_dasL3_108_031G1_concoct_20</strain>
    </source>
</reference>
<dbReference type="EMBL" id="JAGZMU010000008">
    <property type="protein sequence ID" value="MBS4894064.1"/>
    <property type="molecule type" value="Genomic_DNA"/>
</dbReference>
<evidence type="ECO:0000313" key="2">
    <source>
        <dbReference type="Proteomes" id="UP000778864"/>
    </source>
</evidence>
<organism evidence="1 2">
    <name type="scientific">Veillonella parvula</name>
    <name type="common">Staphylococcus parvulus</name>
    <dbReference type="NCBI Taxonomy" id="29466"/>
    <lineage>
        <taxon>Bacteria</taxon>
        <taxon>Bacillati</taxon>
        <taxon>Bacillota</taxon>
        <taxon>Negativicutes</taxon>
        <taxon>Veillonellales</taxon>
        <taxon>Veillonellaceae</taxon>
        <taxon>Veillonella</taxon>
    </lineage>
</organism>
<dbReference type="Proteomes" id="UP000778864">
    <property type="component" value="Unassembled WGS sequence"/>
</dbReference>
<accession>A0A942WW40</accession>
<evidence type="ECO:0000313" key="1">
    <source>
        <dbReference type="EMBL" id="MBS4894064.1"/>
    </source>
</evidence>
<comment type="caution">
    <text evidence="1">The sequence shown here is derived from an EMBL/GenBank/DDBJ whole genome shotgun (WGS) entry which is preliminary data.</text>
</comment>
<proteinExistence type="predicted"/>
<protein>
    <submittedName>
        <fullName evidence="1">Uncharacterized protein</fullName>
    </submittedName>
</protein>